<protein>
    <recommendedName>
        <fullName evidence="10">Carboxylic ester hydrolase</fullName>
        <ecNumber evidence="10">3.1.1.-</ecNumber>
    </recommendedName>
</protein>
<dbReference type="EMBL" id="CAVNYO010000102">
    <property type="protein sequence ID" value="CAK5265804.1"/>
    <property type="molecule type" value="Genomic_DNA"/>
</dbReference>
<keyword evidence="2" id="KW-0719">Serine esterase</keyword>
<comment type="similarity">
    <text evidence="1 10">Belongs to the tannase family.</text>
</comment>
<organism evidence="11 12">
    <name type="scientific">Mycena citricolor</name>
    <dbReference type="NCBI Taxonomy" id="2018698"/>
    <lineage>
        <taxon>Eukaryota</taxon>
        <taxon>Fungi</taxon>
        <taxon>Dikarya</taxon>
        <taxon>Basidiomycota</taxon>
        <taxon>Agaricomycotina</taxon>
        <taxon>Agaricomycetes</taxon>
        <taxon>Agaricomycetidae</taxon>
        <taxon>Agaricales</taxon>
        <taxon>Marasmiineae</taxon>
        <taxon>Mycenaceae</taxon>
        <taxon>Mycena</taxon>
    </lineage>
</organism>
<evidence type="ECO:0000256" key="10">
    <source>
        <dbReference type="RuleBase" id="RU361238"/>
    </source>
</evidence>
<evidence type="ECO:0000256" key="1">
    <source>
        <dbReference type="ARBA" id="ARBA00006249"/>
    </source>
</evidence>
<proteinExistence type="inferred from homology"/>
<name>A0AAD2H0E8_9AGAR</name>
<dbReference type="Proteomes" id="UP001295794">
    <property type="component" value="Unassembled WGS sequence"/>
</dbReference>
<keyword evidence="12" id="KW-1185">Reference proteome</keyword>
<evidence type="ECO:0000256" key="9">
    <source>
        <dbReference type="ARBA" id="ARBA00034075"/>
    </source>
</evidence>
<keyword evidence="6 10" id="KW-0378">Hydrolase</keyword>
<comment type="caution">
    <text evidence="11">The sequence shown here is derived from an EMBL/GenBank/DDBJ whole genome shotgun (WGS) entry which is preliminary data.</text>
</comment>
<evidence type="ECO:0000256" key="7">
    <source>
        <dbReference type="ARBA" id="ARBA00022837"/>
    </source>
</evidence>
<dbReference type="Gene3D" id="3.40.50.1820">
    <property type="entry name" value="alpha/beta hydrolase"/>
    <property type="match status" value="1"/>
</dbReference>
<keyword evidence="4" id="KW-0479">Metal-binding</keyword>
<keyword evidence="3" id="KW-0624">Polysaccharide degradation</keyword>
<reference evidence="11" key="1">
    <citation type="submission" date="2023-11" db="EMBL/GenBank/DDBJ databases">
        <authorList>
            <person name="De Vega J J."/>
            <person name="De Vega J J."/>
        </authorList>
    </citation>
    <scope>NUCLEOTIDE SEQUENCE</scope>
</reference>
<evidence type="ECO:0000313" key="11">
    <source>
        <dbReference type="EMBL" id="CAK5265804.1"/>
    </source>
</evidence>
<dbReference type="EC" id="3.1.1.-" evidence="10"/>
<dbReference type="GO" id="GO:0030600">
    <property type="term" value="F:feruloyl esterase activity"/>
    <property type="evidence" value="ECO:0007669"/>
    <property type="project" value="UniProtKB-EC"/>
</dbReference>
<sequence>MKPTQGKRIDQSCHCNHDTITDIIIMMDLGLAVLSLTRFLANNALAASWLSSTQNLRCAALKDTLRVENTTVVEASFLPAGSTIPAHESCPYSSGRTATPLCRVQFVTQTSEGSSIRAEAWLPDEWYGRFLGVGNGALGGCIHFLRPYLPEYSPKASSAGINYADLAYGSALHFAAVGSNNGHDGNSGEAFFRNPEVVEDFAHRSIHVEAVVGKQITEAYYGQPHRKAFYLGCSTGGRQGTQEALMYPEDFDGILAGAPATDFNHLLHWSGMLSRYIGAPGTPTFLSARDWKLVAEEILHQCDMLDGIRDGIITEPDACLFRPDVLACSTRAEDVTCLSPEQVEVLHKIYSPLYDNGTLIYPRVDPGVEMRYARIVLSGTVPRSLRDWFLFAVINDTAFDFGTYGPEHGRLMDAVNPGGVATFSGNLTAFRDRGGKFLTFHGRMDGLIASGNSKRMYDLVSQTLDMSTLDPFYRLFLVPGLGHCTGGLGSPNFGQSGEVLPSAVNASSHNLLLALVDWVENGVGPEHMVGTSDDGKRERIHCRYPMSSVWAPKQRTWLCM</sequence>
<keyword evidence="3" id="KW-0119">Carbohydrate metabolism</keyword>
<dbReference type="PANTHER" id="PTHR33938:SF15">
    <property type="entry name" value="FERULOYL ESTERASE B-RELATED"/>
    <property type="match status" value="1"/>
</dbReference>
<dbReference type="GO" id="GO:0045493">
    <property type="term" value="P:xylan catabolic process"/>
    <property type="evidence" value="ECO:0007669"/>
    <property type="project" value="UniProtKB-KW"/>
</dbReference>
<keyword evidence="7" id="KW-0106">Calcium</keyword>
<evidence type="ECO:0000256" key="2">
    <source>
        <dbReference type="ARBA" id="ARBA00022487"/>
    </source>
</evidence>
<dbReference type="GO" id="GO:0046872">
    <property type="term" value="F:metal ion binding"/>
    <property type="evidence" value="ECO:0007669"/>
    <property type="project" value="UniProtKB-KW"/>
</dbReference>
<dbReference type="PANTHER" id="PTHR33938">
    <property type="entry name" value="FERULOYL ESTERASE B-RELATED"/>
    <property type="match status" value="1"/>
</dbReference>
<evidence type="ECO:0000256" key="6">
    <source>
        <dbReference type="ARBA" id="ARBA00022801"/>
    </source>
</evidence>
<gene>
    <name evidence="11" type="ORF">MYCIT1_LOCUS7080</name>
</gene>
<comment type="catalytic activity">
    <reaction evidence="9">
        <text>feruloyl-polysaccharide + H2O = ferulate + polysaccharide.</text>
        <dbReference type="EC" id="3.1.1.73"/>
    </reaction>
</comment>
<dbReference type="InterPro" id="IPR029058">
    <property type="entry name" value="AB_hydrolase_fold"/>
</dbReference>
<evidence type="ECO:0000256" key="8">
    <source>
        <dbReference type="ARBA" id="ARBA00023157"/>
    </source>
</evidence>
<dbReference type="SUPFAM" id="SSF53474">
    <property type="entry name" value="alpha/beta-Hydrolases"/>
    <property type="match status" value="1"/>
</dbReference>
<dbReference type="Pfam" id="PF07519">
    <property type="entry name" value="Tannase"/>
    <property type="match status" value="1"/>
</dbReference>
<keyword evidence="8" id="KW-1015">Disulfide bond</keyword>
<accession>A0AAD2H0E8</accession>
<evidence type="ECO:0000313" key="12">
    <source>
        <dbReference type="Proteomes" id="UP001295794"/>
    </source>
</evidence>
<dbReference type="InterPro" id="IPR011118">
    <property type="entry name" value="Tannase/feruloyl_esterase"/>
</dbReference>
<keyword evidence="3" id="KW-0858">Xylan degradation</keyword>
<evidence type="ECO:0000256" key="5">
    <source>
        <dbReference type="ARBA" id="ARBA00022729"/>
    </source>
</evidence>
<dbReference type="AlphaFoldDB" id="A0AAD2H0E8"/>
<evidence type="ECO:0000256" key="4">
    <source>
        <dbReference type="ARBA" id="ARBA00022723"/>
    </source>
</evidence>
<evidence type="ECO:0000256" key="3">
    <source>
        <dbReference type="ARBA" id="ARBA00022651"/>
    </source>
</evidence>
<keyword evidence="5" id="KW-0732">Signal</keyword>